<dbReference type="PANTHER" id="PTHR43547">
    <property type="entry name" value="TWO-COMPONENT HISTIDINE KINASE"/>
    <property type="match status" value="1"/>
</dbReference>
<feature type="domain" description="Histidine kinase" evidence="8">
    <location>
        <begin position="327"/>
        <end position="557"/>
    </location>
</feature>
<evidence type="ECO:0000256" key="3">
    <source>
        <dbReference type="ARBA" id="ARBA00022553"/>
    </source>
</evidence>
<gene>
    <name evidence="10" type="ORF">J8F10_09655</name>
</gene>
<dbReference type="Gene3D" id="3.30.450.40">
    <property type="match status" value="1"/>
</dbReference>
<evidence type="ECO:0000256" key="6">
    <source>
        <dbReference type="PROSITE-ProRule" id="PRU00169"/>
    </source>
</evidence>
<dbReference type="RefSeq" id="WP_210653620.1">
    <property type="nucleotide sequence ID" value="NZ_JAGKQQ010000001.1"/>
</dbReference>
<dbReference type="SUPFAM" id="SSF52172">
    <property type="entry name" value="CheY-like"/>
    <property type="match status" value="2"/>
</dbReference>
<feature type="modified residue" description="4-aspartylphosphate" evidence="6">
    <location>
        <position position="630"/>
    </location>
</feature>
<dbReference type="Pfam" id="PF00072">
    <property type="entry name" value="Response_reg"/>
    <property type="match status" value="2"/>
</dbReference>
<comment type="caution">
    <text evidence="10">The sequence shown here is derived from an EMBL/GenBank/DDBJ whole genome shotgun (WGS) entry which is preliminary data.</text>
</comment>
<dbReference type="SMART" id="SM00448">
    <property type="entry name" value="REC"/>
    <property type="match status" value="2"/>
</dbReference>
<dbReference type="InterPro" id="IPR005467">
    <property type="entry name" value="His_kinase_dom"/>
</dbReference>
<dbReference type="EMBL" id="JAGKQQ010000001">
    <property type="protein sequence ID" value="MBP3955545.1"/>
    <property type="molecule type" value="Genomic_DNA"/>
</dbReference>
<dbReference type="Gene3D" id="3.40.50.2300">
    <property type="match status" value="2"/>
</dbReference>
<dbReference type="Gene3D" id="3.30.565.10">
    <property type="entry name" value="Histidine kinase-like ATPase, C-terminal domain"/>
    <property type="match status" value="1"/>
</dbReference>
<evidence type="ECO:0000256" key="4">
    <source>
        <dbReference type="ARBA" id="ARBA00022679"/>
    </source>
</evidence>
<evidence type="ECO:0000313" key="10">
    <source>
        <dbReference type="EMBL" id="MBP3955545.1"/>
    </source>
</evidence>
<dbReference type="InterPro" id="IPR036097">
    <property type="entry name" value="HisK_dim/P_sf"/>
</dbReference>
<dbReference type="Pfam" id="PF13492">
    <property type="entry name" value="GAF_3"/>
    <property type="match status" value="1"/>
</dbReference>
<keyword evidence="4" id="KW-0808">Transferase</keyword>
<accession>A0ABS5BPF1</accession>
<comment type="catalytic activity">
    <reaction evidence="1">
        <text>ATP + protein L-histidine = ADP + protein N-phospho-L-histidine.</text>
        <dbReference type="EC" id="2.7.13.3"/>
    </reaction>
</comment>
<dbReference type="SUPFAM" id="SSF47384">
    <property type="entry name" value="Homodimeric domain of signal transducing histidine kinase"/>
    <property type="match status" value="1"/>
</dbReference>
<dbReference type="Proteomes" id="UP000676565">
    <property type="component" value="Unassembled WGS sequence"/>
</dbReference>
<feature type="domain" description="Response regulatory" evidence="9">
    <location>
        <begin position="14"/>
        <end position="130"/>
    </location>
</feature>
<dbReference type="InterPro" id="IPR003661">
    <property type="entry name" value="HisK_dim/P_dom"/>
</dbReference>
<dbReference type="PROSITE" id="PS50110">
    <property type="entry name" value="RESPONSE_REGULATORY"/>
    <property type="match status" value="2"/>
</dbReference>
<keyword evidence="5" id="KW-0418">Kinase</keyword>
<evidence type="ECO:0000259" key="8">
    <source>
        <dbReference type="PROSITE" id="PS50109"/>
    </source>
</evidence>
<dbReference type="InterPro" id="IPR004358">
    <property type="entry name" value="Sig_transdc_His_kin-like_C"/>
</dbReference>
<dbReference type="InterPro" id="IPR003018">
    <property type="entry name" value="GAF"/>
</dbReference>
<reference evidence="10 11" key="1">
    <citation type="submission" date="2021-04" db="EMBL/GenBank/DDBJ databases">
        <authorList>
            <person name="Ivanova A."/>
        </authorList>
    </citation>
    <scope>NUCLEOTIDE SEQUENCE [LARGE SCALE GENOMIC DNA]</scope>
    <source>
        <strain evidence="10 11">G18</strain>
    </source>
</reference>
<keyword evidence="3 6" id="KW-0597">Phosphoprotein</keyword>
<dbReference type="PRINTS" id="PR00344">
    <property type="entry name" value="BCTRLSENSOR"/>
</dbReference>
<sequence length="708" mass="75815">MDPRPMTVPGEPTNILVVDDLPEKILVYRTILGELNQNLITAASGEEALRAVLAHDFAVILLDVQMPGMSGLETAALIRRRKRSAHTPIIFLTAFSDEVRATEGYAQGAVDYISTPVVPAILRAKVRVFADLYRMAQQVRRQAEERIALAEERTRRAAAEEANQRLAFLTHAGAVLAGSLDQTVIAQDAIRLALSYLADTAVLVTLPSDGREVRVLRGRGGPAGSALEADLGHDALERDLARAVDRAAAENATVPLSDNVLAVPLRARGQVTAVLGLSRQQTGRAFPAADVAVAETLASRVAMALENARLYHELQQADRQKNEFLSMLAHELRNPLAPIRNAAEVLNHDGISADRVRWAHGVIDRQLTHLVRLVDDLLDVSRITLGKIRLAVDLVDLESAITQAVEAVGPLIDKFGHRLEVALPAHPVHVQGDPTRLIQVFANLLNNAAKYTEPGGRIGLTAAVKAAPSGDGTGAHAPALVEVRVRDTGVGIAPELLPTVFDLFTQASRSLDRSQGGLGIGLTLVRRLVEMHGGFVEAHSAGVGHGSEFAVVLPVAEVQLAPAPAAPTRSTEPQSEPAPLRVVIIDDNIDGAESLADLIGLLGHQARTAHDGPTGIDAVRAFEPDVVLLDIGLPGMDGFEVARRLRRDPRARATLITISGYGRDEDRALSREAGCSYHFVKPVEIRSLQTMFAAIQSSLHSGAQVNQG</sequence>
<dbReference type="SUPFAM" id="SSF55874">
    <property type="entry name" value="ATPase domain of HSP90 chaperone/DNA topoisomerase II/histidine kinase"/>
    <property type="match status" value="1"/>
</dbReference>
<dbReference type="InterPro" id="IPR001789">
    <property type="entry name" value="Sig_transdc_resp-reg_receiver"/>
</dbReference>
<evidence type="ECO:0000256" key="2">
    <source>
        <dbReference type="ARBA" id="ARBA00012438"/>
    </source>
</evidence>
<dbReference type="SUPFAM" id="SSF55781">
    <property type="entry name" value="GAF domain-like"/>
    <property type="match status" value="1"/>
</dbReference>
<evidence type="ECO:0000256" key="7">
    <source>
        <dbReference type="SAM" id="Coils"/>
    </source>
</evidence>
<dbReference type="SMART" id="SM00387">
    <property type="entry name" value="HATPase_c"/>
    <property type="match status" value="1"/>
</dbReference>
<dbReference type="EC" id="2.7.13.3" evidence="2"/>
<dbReference type="SMART" id="SM00388">
    <property type="entry name" value="HisKA"/>
    <property type="match status" value="1"/>
</dbReference>
<dbReference type="SMART" id="SM00065">
    <property type="entry name" value="GAF"/>
    <property type="match status" value="1"/>
</dbReference>
<organism evidence="10 11">
    <name type="scientific">Gemmata palustris</name>
    <dbReference type="NCBI Taxonomy" id="2822762"/>
    <lineage>
        <taxon>Bacteria</taxon>
        <taxon>Pseudomonadati</taxon>
        <taxon>Planctomycetota</taxon>
        <taxon>Planctomycetia</taxon>
        <taxon>Gemmatales</taxon>
        <taxon>Gemmataceae</taxon>
        <taxon>Gemmata</taxon>
    </lineage>
</organism>
<dbReference type="InterPro" id="IPR036890">
    <property type="entry name" value="HATPase_C_sf"/>
</dbReference>
<keyword evidence="11" id="KW-1185">Reference proteome</keyword>
<feature type="coiled-coil region" evidence="7">
    <location>
        <begin position="133"/>
        <end position="160"/>
    </location>
</feature>
<evidence type="ECO:0000256" key="5">
    <source>
        <dbReference type="ARBA" id="ARBA00022777"/>
    </source>
</evidence>
<evidence type="ECO:0000313" key="11">
    <source>
        <dbReference type="Proteomes" id="UP000676565"/>
    </source>
</evidence>
<dbReference type="Gene3D" id="1.10.287.130">
    <property type="match status" value="1"/>
</dbReference>
<feature type="domain" description="Response regulatory" evidence="9">
    <location>
        <begin position="581"/>
        <end position="696"/>
    </location>
</feature>
<evidence type="ECO:0000259" key="9">
    <source>
        <dbReference type="PROSITE" id="PS50110"/>
    </source>
</evidence>
<dbReference type="InterPro" id="IPR029016">
    <property type="entry name" value="GAF-like_dom_sf"/>
</dbReference>
<keyword evidence="7" id="KW-0175">Coiled coil</keyword>
<dbReference type="PROSITE" id="PS50109">
    <property type="entry name" value="HIS_KIN"/>
    <property type="match status" value="1"/>
</dbReference>
<dbReference type="InterPro" id="IPR011006">
    <property type="entry name" value="CheY-like_superfamily"/>
</dbReference>
<feature type="modified residue" description="4-aspartylphosphate" evidence="6">
    <location>
        <position position="63"/>
    </location>
</feature>
<dbReference type="Pfam" id="PF02518">
    <property type="entry name" value="HATPase_c"/>
    <property type="match status" value="1"/>
</dbReference>
<dbReference type="PANTHER" id="PTHR43547:SF2">
    <property type="entry name" value="HYBRID SIGNAL TRANSDUCTION HISTIDINE KINASE C"/>
    <property type="match status" value="1"/>
</dbReference>
<protein>
    <recommendedName>
        <fullName evidence="2">histidine kinase</fullName>
        <ecNumber evidence="2">2.7.13.3</ecNumber>
    </recommendedName>
</protein>
<name>A0ABS5BPF1_9BACT</name>
<dbReference type="InterPro" id="IPR003594">
    <property type="entry name" value="HATPase_dom"/>
</dbReference>
<evidence type="ECO:0000256" key="1">
    <source>
        <dbReference type="ARBA" id="ARBA00000085"/>
    </source>
</evidence>
<proteinExistence type="predicted"/>
<dbReference type="Pfam" id="PF00512">
    <property type="entry name" value="HisKA"/>
    <property type="match status" value="1"/>
</dbReference>
<dbReference type="CDD" id="cd00082">
    <property type="entry name" value="HisKA"/>
    <property type="match status" value="1"/>
</dbReference>